<dbReference type="EMBL" id="AMQN01044679">
    <property type="status" value="NOT_ANNOTATED_CDS"/>
    <property type="molecule type" value="Genomic_DNA"/>
</dbReference>
<dbReference type="AlphaFoldDB" id="R7UE13"/>
<evidence type="ECO:0000259" key="1">
    <source>
        <dbReference type="Pfam" id="PF17803"/>
    </source>
</evidence>
<dbReference type="HOGENOM" id="CLU_830466_0_0_1"/>
<dbReference type="Proteomes" id="UP000014760">
    <property type="component" value="Unassembled WGS sequence"/>
</dbReference>
<evidence type="ECO:0000313" key="3">
    <source>
        <dbReference type="EnsemblMetazoa" id="CapteP216701"/>
    </source>
</evidence>
<reference evidence="4" key="1">
    <citation type="submission" date="2012-12" db="EMBL/GenBank/DDBJ databases">
        <authorList>
            <person name="Hellsten U."/>
            <person name="Grimwood J."/>
            <person name="Chapman J.A."/>
            <person name="Shapiro H."/>
            <person name="Aerts A."/>
            <person name="Otillar R.P."/>
            <person name="Terry A.Y."/>
            <person name="Boore J.L."/>
            <person name="Simakov O."/>
            <person name="Marletaz F."/>
            <person name="Cho S.-J."/>
            <person name="Edsinger-Gonzales E."/>
            <person name="Havlak P."/>
            <person name="Kuo D.-H."/>
            <person name="Larsson T."/>
            <person name="Lv J."/>
            <person name="Arendt D."/>
            <person name="Savage R."/>
            <person name="Osoegawa K."/>
            <person name="de Jong P."/>
            <person name="Lindberg D.R."/>
            <person name="Seaver E.C."/>
            <person name="Weisblat D.A."/>
            <person name="Putnam N.H."/>
            <person name="Grigoriev I.V."/>
            <person name="Rokhsar D.S."/>
        </authorList>
    </citation>
    <scope>NUCLEOTIDE SEQUENCE</scope>
    <source>
        <strain evidence="4">I ESC-2004</strain>
    </source>
</reference>
<reference evidence="2 4" key="2">
    <citation type="journal article" date="2013" name="Nature">
        <title>Insights into bilaterian evolution from three spiralian genomes.</title>
        <authorList>
            <person name="Simakov O."/>
            <person name="Marletaz F."/>
            <person name="Cho S.J."/>
            <person name="Edsinger-Gonzales E."/>
            <person name="Havlak P."/>
            <person name="Hellsten U."/>
            <person name="Kuo D.H."/>
            <person name="Larsson T."/>
            <person name="Lv J."/>
            <person name="Arendt D."/>
            <person name="Savage R."/>
            <person name="Osoegawa K."/>
            <person name="de Jong P."/>
            <person name="Grimwood J."/>
            <person name="Chapman J.A."/>
            <person name="Shapiro H."/>
            <person name="Aerts A."/>
            <person name="Otillar R.P."/>
            <person name="Terry A.Y."/>
            <person name="Boore J.L."/>
            <person name="Grigoriev I.V."/>
            <person name="Lindberg D.R."/>
            <person name="Seaver E.C."/>
            <person name="Weisblat D.A."/>
            <person name="Putnam N.H."/>
            <person name="Rokhsar D.S."/>
        </authorList>
    </citation>
    <scope>NUCLEOTIDE SEQUENCE</scope>
    <source>
        <strain evidence="2 4">I ESC-2004</strain>
    </source>
</reference>
<dbReference type="Gene3D" id="2.60.120.260">
    <property type="entry name" value="Galactose-binding domain-like"/>
    <property type="match status" value="1"/>
</dbReference>
<accession>R7UE13</accession>
<dbReference type="EMBL" id="KB302147">
    <property type="protein sequence ID" value="ELU04779.1"/>
    <property type="molecule type" value="Genomic_DNA"/>
</dbReference>
<name>R7UE13_CAPTE</name>
<dbReference type="STRING" id="283909.R7UE13"/>
<dbReference type="InterPro" id="IPR040853">
    <property type="entry name" value="RapA2_cadherin-like"/>
</dbReference>
<evidence type="ECO:0000313" key="2">
    <source>
        <dbReference type="EMBL" id="ELU04779.1"/>
    </source>
</evidence>
<sequence>MTFNVTPVNDAPTAQDNSVTINEDSSYTFAVADFGFNDIDTGDTLQSVKITTMPTTGSLTLNGSAVSANQSIAAADLGNLVFTPTANASGNSYASIGFTVSDGTAESAAQSISVNVTPVTDTPVITVNNDVYSSLTLDTELIANGDFSVASDWSLNNTVDILNGQLSFSGAQGPNDGIAEQNFTSHPDVNYSLSLSYATSGATTAQSGLVELIDAGSGTVLASQTINTNTGTQQTLNMSFTGIAIGEVTLRISDTSSVTDSVDLRIDNISIQADSAANNHIPIGVGVFAQEDQPIAVDLSTVNADTDGSETLNIQLTGIPAGVQISDGINAITST</sequence>
<gene>
    <name evidence="2" type="ORF">CAPTEDRAFT_216701</name>
</gene>
<dbReference type="EnsemblMetazoa" id="CapteT216701">
    <property type="protein sequence ID" value="CapteP216701"/>
    <property type="gene ID" value="CapteG216701"/>
</dbReference>
<dbReference type="OrthoDB" id="47267at2759"/>
<dbReference type="Pfam" id="PF17803">
    <property type="entry name" value="Cadherin_4"/>
    <property type="match status" value="1"/>
</dbReference>
<evidence type="ECO:0000313" key="4">
    <source>
        <dbReference type="Proteomes" id="UP000014760"/>
    </source>
</evidence>
<proteinExistence type="predicted"/>
<keyword evidence="4" id="KW-1185">Reference proteome</keyword>
<feature type="domain" description="RapA2 cadherin-like" evidence="1">
    <location>
        <begin position="2"/>
        <end position="63"/>
    </location>
</feature>
<protein>
    <recommendedName>
        <fullName evidence="1">RapA2 cadherin-like domain-containing protein</fullName>
    </recommendedName>
</protein>
<feature type="non-terminal residue" evidence="2">
    <location>
        <position position="335"/>
    </location>
</feature>
<reference evidence="3" key="3">
    <citation type="submission" date="2015-06" db="UniProtKB">
        <authorList>
            <consortium name="EnsemblMetazoa"/>
        </authorList>
    </citation>
    <scope>IDENTIFICATION</scope>
</reference>
<organism evidence="2">
    <name type="scientific">Capitella teleta</name>
    <name type="common">Polychaete worm</name>
    <dbReference type="NCBI Taxonomy" id="283909"/>
    <lineage>
        <taxon>Eukaryota</taxon>
        <taxon>Metazoa</taxon>
        <taxon>Spiralia</taxon>
        <taxon>Lophotrochozoa</taxon>
        <taxon>Annelida</taxon>
        <taxon>Polychaeta</taxon>
        <taxon>Sedentaria</taxon>
        <taxon>Scolecida</taxon>
        <taxon>Capitellidae</taxon>
        <taxon>Capitella</taxon>
    </lineage>
</organism>